<organism evidence="1 2">
    <name type="scientific">Cyclopterus lumpus</name>
    <name type="common">Lumpsucker</name>
    <dbReference type="NCBI Taxonomy" id="8103"/>
    <lineage>
        <taxon>Eukaryota</taxon>
        <taxon>Metazoa</taxon>
        <taxon>Chordata</taxon>
        <taxon>Craniata</taxon>
        <taxon>Vertebrata</taxon>
        <taxon>Euteleostomi</taxon>
        <taxon>Actinopterygii</taxon>
        <taxon>Neopterygii</taxon>
        <taxon>Teleostei</taxon>
        <taxon>Neoteleostei</taxon>
        <taxon>Acanthomorphata</taxon>
        <taxon>Eupercaria</taxon>
        <taxon>Perciformes</taxon>
        <taxon>Cottioidei</taxon>
        <taxon>Cottales</taxon>
        <taxon>Cyclopteridae</taxon>
        <taxon>Cyclopterus</taxon>
    </lineage>
</organism>
<name>A0A8C3ALL6_CYCLU</name>
<keyword evidence="2" id="KW-1185">Reference proteome</keyword>
<reference evidence="1" key="1">
    <citation type="submission" date="2025-08" db="UniProtKB">
        <authorList>
            <consortium name="Ensembl"/>
        </authorList>
    </citation>
    <scope>IDENTIFICATION</scope>
</reference>
<evidence type="ECO:0000313" key="2">
    <source>
        <dbReference type="Proteomes" id="UP000694565"/>
    </source>
</evidence>
<dbReference type="GeneTree" id="ENSGT00940000175720"/>
<dbReference type="Proteomes" id="UP000694565">
    <property type="component" value="Unplaced"/>
</dbReference>
<protein>
    <submittedName>
        <fullName evidence="1">Uncharacterized protein</fullName>
    </submittedName>
</protein>
<proteinExistence type="predicted"/>
<accession>A0A8C3ALL6</accession>
<evidence type="ECO:0000313" key="1">
    <source>
        <dbReference type="Ensembl" id="ENSCLMP00005043590.1"/>
    </source>
</evidence>
<reference evidence="1" key="2">
    <citation type="submission" date="2025-09" db="UniProtKB">
        <authorList>
            <consortium name="Ensembl"/>
        </authorList>
    </citation>
    <scope>IDENTIFICATION</scope>
</reference>
<sequence>MPGSNTGHLPQTLVSLPGKLLCAPAACHTYRMLPTFEAVTLGDSNDVDHLVLVEDSRDGYGLLQVLLSPVHLVRDASPVELHLRHVGLFLLYGQQSHLEMEKHLTATEGSNTGSMQTYKGTMCNHTPVFIKSALALVTEMLSKDGFEGTQAADSLNLNCMYLHTEASAVHLPQRVGHAGLVTQEGSEVDRFAGVIAGPRAHPAPMHLATLVGQEAQVSMAGCVEFAMRL</sequence>
<dbReference type="Ensembl" id="ENSCLMT00005045146.1">
    <property type="protein sequence ID" value="ENSCLMP00005043590.1"/>
    <property type="gene ID" value="ENSCLMG00005020252.1"/>
</dbReference>
<dbReference type="AlphaFoldDB" id="A0A8C3ALL6"/>